<dbReference type="EMBL" id="CAMPGE010022037">
    <property type="protein sequence ID" value="CAI2380122.1"/>
    <property type="molecule type" value="Genomic_DNA"/>
</dbReference>
<feature type="domain" description="HTH myb-type" evidence="3">
    <location>
        <begin position="16"/>
        <end position="70"/>
    </location>
</feature>
<dbReference type="Pfam" id="PF00249">
    <property type="entry name" value="Myb_DNA-binding"/>
    <property type="match status" value="1"/>
</dbReference>
<evidence type="ECO:0000256" key="1">
    <source>
        <dbReference type="SAM" id="MobiDB-lite"/>
    </source>
</evidence>
<dbReference type="InterPro" id="IPR001005">
    <property type="entry name" value="SANT/Myb"/>
</dbReference>
<feature type="domain" description="Myb-like" evidence="2">
    <location>
        <begin position="20"/>
        <end position="66"/>
    </location>
</feature>
<evidence type="ECO:0000259" key="3">
    <source>
        <dbReference type="PROSITE" id="PS51294"/>
    </source>
</evidence>
<dbReference type="SUPFAM" id="SSF46689">
    <property type="entry name" value="Homeodomain-like"/>
    <property type="match status" value="1"/>
</dbReference>
<dbReference type="Gene3D" id="1.10.10.60">
    <property type="entry name" value="Homeodomain-like"/>
    <property type="match status" value="1"/>
</dbReference>
<protein>
    <submittedName>
        <fullName evidence="4">Uncharacterized protein</fullName>
    </submittedName>
</protein>
<keyword evidence="5" id="KW-1185">Reference proteome</keyword>
<feature type="compositionally biased region" description="Low complexity" evidence="1">
    <location>
        <begin position="129"/>
        <end position="138"/>
    </location>
</feature>
<comment type="caution">
    <text evidence="4">The sequence shown here is derived from an EMBL/GenBank/DDBJ whole genome shotgun (WGS) entry which is preliminary data.</text>
</comment>
<dbReference type="SMART" id="SM00717">
    <property type="entry name" value="SANT"/>
    <property type="match status" value="1"/>
</dbReference>
<organism evidence="4 5">
    <name type="scientific">Euplotes crassus</name>
    <dbReference type="NCBI Taxonomy" id="5936"/>
    <lineage>
        <taxon>Eukaryota</taxon>
        <taxon>Sar</taxon>
        <taxon>Alveolata</taxon>
        <taxon>Ciliophora</taxon>
        <taxon>Intramacronucleata</taxon>
        <taxon>Spirotrichea</taxon>
        <taxon>Hypotrichia</taxon>
        <taxon>Euplotida</taxon>
        <taxon>Euplotidae</taxon>
        <taxon>Moneuplotes</taxon>
    </lineage>
</organism>
<feature type="region of interest" description="Disordered" evidence="1">
    <location>
        <begin position="92"/>
        <end position="139"/>
    </location>
</feature>
<proteinExistence type="predicted"/>
<sequence>MDNQQNQEKTEVFSWLRGFKNGKWTQEEHSQFINCLKTHGINWPMLKKMVPTRKRLQIKRHMRRYLHLIKKNYGISNPSEYIKNNKCENLMFKKDKPTQNGKTIDQRREHPTSQGDKLLSSSVSKETGNSSSSFNSNNQDSFLLKKRDLKHLQKSLDELNSSGDDLSSIHSHTKVFSINKVKRAKQEIVKEPATVTSRAKLLNHKSQEVSKSKIILSLHKDEVIIKGAAIESAVGCDVSTTASGEIRISPHQNVLINIMPIKSEGWTDNQPNTSSQLPMTNVQEMNSVHMPMKKPTISQMQRTSILTQNQDYDILHRPLKLLSSYYCDCDPMIGLCRSFYIARTIIIFNTLHRTH</sequence>
<dbReference type="PROSITE" id="PS50090">
    <property type="entry name" value="MYB_LIKE"/>
    <property type="match status" value="1"/>
</dbReference>
<evidence type="ECO:0000313" key="4">
    <source>
        <dbReference type="EMBL" id="CAI2380122.1"/>
    </source>
</evidence>
<dbReference type="InterPro" id="IPR009057">
    <property type="entry name" value="Homeodomain-like_sf"/>
</dbReference>
<dbReference type="PROSITE" id="PS51294">
    <property type="entry name" value="HTH_MYB"/>
    <property type="match status" value="1"/>
</dbReference>
<name>A0AAD2D4K0_EUPCR</name>
<dbReference type="AlphaFoldDB" id="A0AAD2D4K0"/>
<dbReference type="CDD" id="cd00167">
    <property type="entry name" value="SANT"/>
    <property type="match status" value="1"/>
</dbReference>
<evidence type="ECO:0000259" key="2">
    <source>
        <dbReference type="PROSITE" id="PS50090"/>
    </source>
</evidence>
<gene>
    <name evidence="4" type="ORF">ECRASSUSDP1_LOCUS21550</name>
</gene>
<dbReference type="InterPro" id="IPR017930">
    <property type="entry name" value="Myb_dom"/>
</dbReference>
<dbReference type="Proteomes" id="UP001295684">
    <property type="component" value="Unassembled WGS sequence"/>
</dbReference>
<accession>A0AAD2D4K0</accession>
<feature type="compositionally biased region" description="Polar residues" evidence="1">
    <location>
        <begin position="112"/>
        <end position="128"/>
    </location>
</feature>
<reference evidence="4" key="1">
    <citation type="submission" date="2023-07" db="EMBL/GenBank/DDBJ databases">
        <authorList>
            <consortium name="AG Swart"/>
            <person name="Singh M."/>
            <person name="Singh A."/>
            <person name="Seah K."/>
            <person name="Emmerich C."/>
        </authorList>
    </citation>
    <scope>NUCLEOTIDE SEQUENCE</scope>
    <source>
        <strain evidence="4">DP1</strain>
    </source>
</reference>
<evidence type="ECO:0000313" key="5">
    <source>
        <dbReference type="Proteomes" id="UP001295684"/>
    </source>
</evidence>